<reference evidence="1" key="1">
    <citation type="submission" date="2016-12" db="EMBL/GenBank/DDBJ databases">
        <title>Draft genome of Streptococcus lactarius CCUG 66490T type strain.</title>
        <authorList>
            <person name="Salva-Serra F."/>
            <person name="Engstrom-Jakobsson H."/>
            <person name="Thorell K."/>
            <person name="Gomila M."/>
            <person name="Gonzales-Siles L."/>
            <person name="Busquets A."/>
            <person name="Jaen-Luchoro D."/>
            <person name="Karlsson R."/>
            <person name="Kristiansson E."/>
            <person name="Moore E."/>
        </authorList>
    </citation>
    <scope>NUCLEOTIDE SEQUENCE</scope>
    <source>
        <strain evidence="1">CCUG 66490</strain>
    </source>
</reference>
<proteinExistence type="predicted"/>
<gene>
    <name evidence="1" type="ORF">BTU61_08665</name>
    <name evidence="2" type="ORF">J4854_07095</name>
</gene>
<evidence type="ECO:0000313" key="3">
    <source>
        <dbReference type="Proteomes" id="UP000676511"/>
    </source>
</evidence>
<reference evidence="2 3" key="2">
    <citation type="submission" date="2021-03" db="EMBL/GenBank/DDBJ databases">
        <title>Human Oral Microbial Genomes.</title>
        <authorList>
            <person name="Johnston C.D."/>
            <person name="Chen T."/>
            <person name="Dewhirst F.E."/>
        </authorList>
    </citation>
    <scope>NUCLEOTIDE SEQUENCE [LARGE SCALE GENOMIC DNA]</scope>
    <source>
        <strain evidence="2 3">CCUG 66490</strain>
    </source>
</reference>
<organism evidence="1 4">
    <name type="scientific">Streptococcus lactarius</name>
    <dbReference type="NCBI Taxonomy" id="684066"/>
    <lineage>
        <taxon>Bacteria</taxon>
        <taxon>Bacillati</taxon>
        <taxon>Bacillota</taxon>
        <taxon>Bacilli</taxon>
        <taxon>Lactobacillales</taxon>
        <taxon>Streptococcaceae</taxon>
        <taxon>Streptococcus</taxon>
    </lineage>
</organism>
<dbReference type="EMBL" id="CP072329">
    <property type="protein sequence ID" value="QUB38308.1"/>
    <property type="molecule type" value="Genomic_DNA"/>
</dbReference>
<name>A0A9X1BBF2_9STRE</name>
<evidence type="ECO:0000313" key="4">
    <source>
        <dbReference type="Proteomes" id="UP001138780"/>
    </source>
</evidence>
<keyword evidence="3" id="KW-1185">Reference proteome</keyword>
<protein>
    <submittedName>
        <fullName evidence="1">Uncharacterized protein</fullName>
    </submittedName>
</protein>
<dbReference type="Proteomes" id="UP001138780">
    <property type="component" value="Unassembled WGS sequence"/>
</dbReference>
<evidence type="ECO:0000313" key="1">
    <source>
        <dbReference type="EMBL" id="MBK4780256.1"/>
    </source>
</evidence>
<accession>A0A9X1BBF2</accession>
<dbReference type="Proteomes" id="UP000676511">
    <property type="component" value="Chromosome"/>
</dbReference>
<dbReference type="AlphaFoldDB" id="A0A9X1BBF2"/>
<evidence type="ECO:0000313" key="2">
    <source>
        <dbReference type="EMBL" id="QUB38308.1"/>
    </source>
</evidence>
<dbReference type="EMBL" id="MRXX01000012">
    <property type="protein sequence ID" value="MBK4780256.1"/>
    <property type="molecule type" value="Genomic_DNA"/>
</dbReference>
<sequence length="503" mass="57697">MRVKVGGDEMKKNIKWGLVLCSVLIPVCLSACKQGTVEKQGSSNKEAQKKIDRKNIHFDKTGPAATFDWEAKNSSRYITFEKLPQYMKPDDSDGISIYSPQQNEAPLDEEGKVQKALQVIEGVYVDQSRIDTVVKANGATNQESMYTHLWNDYIIPKIEKNSSTFDPNTYVEYLGEKYPLKIYGPMYLKLMTNALRFEKKYELKGYAVKDNKVFIRIQVPTYFPELLMRGDYYYKNPNWSDFNQLFFEWLDELHQRYAEKETNRDDHISYIMLSTLLQQLVDQNFNARSSSGYTNSSGELRTTEFTVEMEVTDQGDIRIDSKNLAILLQIPQQMKGENKYGKGDENNIFWTIPSGSNSDGQKIKEKLKNFNPKDPVKKYAIGEPVVFANGLEVTLNSVTDDPNLDVQDDQDRINKSKKQHRLVVEFTLSNTTPLRIENTPDYTNVDLYDGQGKSAYMLNNTLNYKQPTVLEAGESAKYKINYLTDGDGPFTVVYGDAKWVIQK</sequence>